<accession>A0ABW5Q9H7</accession>
<proteinExistence type="predicted"/>
<evidence type="ECO:0000313" key="2">
    <source>
        <dbReference type="Proteomes" id="UP001597452"/>
    </source>
</evidence>
<gene>
    <name evidence="1" type="ORF">ACFSW4_05850</name>
</gene>
<dbReference type="EMBL" id="JBHUMZ010000016">
    <property type="protein sequence ID" value="MFD2638381.1"/>
    <property type="molecule type" value="Genomic_DNA"/>
</dbReference>
<comment type="caution">
    <text evidence="1">The sequence shown here is derived from an EMBL/GenBank/DDBJ whole genome shotgun (WGS) entry which is preliminary data.</text>
</comment>
<organism evidence="1 2">
    <name type="scientific">Piscibacillus salipiscarius</name>
    <dbReference type="NCBI Taxonomy" id="299480"/>
    <lineage>
        <taxon>Bacteria</taxon>
        <taxon>Bacillati</taxon>
        <taxon>Bacillota</taxon>
        <taxon>Bacilli</taxon>
        <taxon>Bacillales</taxon>
        <taxon>Bacillaceae</taxon>
        <taxon>Piscibacillus</taxon>
    </lineage>
</organism>
<dbReference type="Proteomes" id="UP001597452">
    <property type="component" value="Unassembled WGS sequence"/>
</dbReference>
<keyword evidence="2" id="KW-1185">Reference proteome</keyword>
<protein>
    <submittedName>
        <fullName evidence="1">Uncharacterized protein</fullName>
    </submittedName>
</protein>
<evidence type="ECO:0000313" key="1">
    <source>
        <dbReference type="EMBL" id="MFD2638381.1"/>
    </source>
</evidence>
<sequence length="201" mass="23307">MAIDPTIVDLSTRLGSVVANNTIPTIMDRINQAKATKEKDQTIKYLEGIINDLISDKNELVTISRAYEEELIEKKISEDDIDYISNNLMPLIENLVHQQSDEHKAEKMEKDLEMMKPLLSDRTFKILQLLGFNFKRAIGEPLTELVDNYITSQIPLNDEISIENRNLAERKTIEFYKILQDKEAYERLKEVNSRLFTNEQS</sequence>
<name>A0ABW5Q9H7_9BACI</name>
<dbReference type="RefSeq" id="WP_377328058.1">
    <property type="nucleotide sequence ID" value="NZ_JBHUMZ010000016.1"/>
</dbReference>
<reference evidence="2" key="1">
    <citation type="journal article" date="2019" name="Int. J. Syst. Evol. Microbiol.">
        <title>The Global Catalogue of Microorganisms (GCM) 10K type strain sequencing project: providing services to taxonomists for standard genome sequencing and annotation.</title>
        <authorList>
            <consortium name="The Broad Institute Genomics Platform"/>
            <consortium name="The Broad Institute Genome Sequencing Center for Infectious Disease"/>
            <person name="Wu L."/>
            <person name="Ma J."/>
        </authorList>
    </citation>
    <scope>NUCLEOTIDE SEQUENCE [LARGE SCALE GENOMIC DNA]</scope>
    <source>
        <strain evidence="2">TISTR 1571</strain>
    </source>
</reference>